<dbReference type="AlphaFoldDB" id="A0A8W8NVV7"/>
<dbReference type="EnsemblMetazoa" id="G7624.1">
    <property type="protein sequence ID" value="G7624.1:cds"/>
    <property type="gene ID" value="G7624"/>
</dbReference>
<sequence length="122" mass="13396">MLAVADAKMRFIHINARFPESTHDAYMLAKSGLSDRVESFSESGRVPVARGFGIPIAYLVSDQLSAPKQQKRGRNSTTVMFAESTFIAFPAIDEPQLDYAGGRSRNSSPCFPLGVSHTHQLH</sequence>
<evidence type="ECO:0000313" key="1">
    <source>
        <dbReference type="EnsemblMetazoa" id="G7624.1:cds"/>
    </source>
</evidence>
<accession>A0A8W8NVV7</accession>
<protein>
    <submittedName>
        <fullName evidence="1">Uncharacterized protein</fullName>
    </submittedName>
</protein>
<reference evidence="1" key="1">
    <citation type="submission" date="2022-08" db="UniProtKB">
        <authorList>
            <consortium name="EnsemblMetazoa"/>
        </authorList>
    </citation>
    <scope>IDENTIFICATION</scope>
    <source>
        <strain evidence="1">05x7-T-G4-1.051#20</strain>
    </source>
</reference>
<evidence type="ECO:0000313" key="2">
    <source>
        <dbReference type="Proteomes" id="UP000005408"/>
    </source>
</evidence>
<dbReference type="Proteomes" id="UP000005408">
    <property type="component" value="Unassembled WGS sequence"/>
</dbReference>
<organism evidence="1 2">
    <name type="scientific">Magallana gigas</name>
    <name type="common">Pacific oyster</name>
    <name type="synonym">Crassostrea gigas</name>
    <dbReference type="NCBI Taxonomy" id="29159"/>
    <lineage>
        <taxon>Eukaryota</taxon>
        <taxon>Metazoa</taxon>
        <taxon>Spiralia</taxon>
        <taxon>Lophotrochozoa</taxon>
        <taxon>Mollusca</taxon>
        <taxon>Bivalvia</taxon>
        <taxon>Autobranchia</taxon>
        <taxon>Pteriomorphia</taxon>
        <taxon>Ostreida</taxon>
        <taxon>Ostreoidea</taxon>
        <taxon>Ostreidae</taxon>
        <taxon>Magallana</taxon>
    </lineage>
</organism>
<proteinExistence type="predicted"/>
<keyword evidence="2" id="KW-1185">Reference proteome</keyword>
<name>A0A8W8NVV7_MAGGI</name>